<protein>
    <recommendedName>
        <fullName evidence="8">Peptidase S54 rhomboid domain-containing protein</fullName>
    </recommendedName>
</protein>
<dbReference type="GO" id="GO:0016020">
    <property type="term" value="C:membrane"/>
    <property type="evidence" value="ECO:0007669"/>
    <property type="project" value="UniProtKB-SubCell"/>
</dbReference>
<dbReference type="Proteomes" id="UP000271241">
    <property type="component" value="Unassembled WGS sequence"/>
</dbReference>
<evidence type="ECO:0000256" key="6">
    <source>
        <dbReference type="SAM" id="Phobius"/>
    </source>
</evidence>
<dbReference type="InterPro" id="IPR022764">
    <property type="entry name" value="Peptidase_S54_rhomboid_dom"/>
</dbReference>
<feature type="signal peptide" evidence="7">
    <location>
        <begin position="1"/>
        <end position="16"/>
    </location>
</feature>
<feature type="transmembrane region" description="Helical" evidence="6">
    <location>
        <begin position="26"/>
        <end position="45"/>
    </location>
</feature>
<feature type="chain" id="PRO_5020683089" description="Peptidase S54 rhomboid domain-containing protein" evidence="7">
    <location>
        <begin position="17"/>
        <end position="194"/>
    </location>
</feature>
<dbReference type="Pfam" id="PF01694">
    <property type="entry name" value="Rhomboid"/>
    <property type="match status" value="1"/>
</dbReference>
<feature type="transmembrane region" description="Helical" evidence="6">
    <location>
        <begin position="57"/>
        <end position="78"/>
    </location>
</feature>
<evidence type="ECO:0000259" key="8">
    <source>
        <dbReference type="Pfam" id="PF01694"/>
    </source>
</evidence>
<dbReference type="EMBL" id="KZ993248">
    <property type="protein sequence ID" value="RKP05137.1"/>
    <property type="molecule type" value="Genomic_DNA"/>
</dbReference>
<keyword evidence="3 6" id="KW-1133">Transmembrane helix</keyword>
<dbReference type="AlphaFoldDB" id="A0A4P9XHN9"/>
<evidence type="ECO:0000256" key="5">
    <source>
        <dbReference type="SAM" id="MobiDB-lite"/>
    </source>
</evidence>
<evidence type="ECO:0000256" key="4">
    <source>
        <dbReference type="ARBA" id="ARBA00023136"/>
    </source>
</evidence>
<dbReference type="GO" id="GO:0004252">
    <property type="term" value="F:serine-type endopeptidase activity"/>
    <property type="evidence" value="ECO:0007669"/>
    <property type="project" value="InterPro"/>
</dbReference>
<dbReference type="STRING" id="78915.A0A4P9XHN9"/>
<keyword evidence="4 6" id="KW-0472">Membrane</keyword>
<evidence type="ECO:0000256" key="7">
    <source>
        <dbReference type="SAM" id="SignalP"/>
    </source>
</evidence>
<dbReference type="OrthoDB" id="10257275at2759"/>
<feature type="non-terminal residue" evidence="9">
    <location>
        <position position="1"/>
    </location>
</feature>
<sequence>TSYLLLVPFSILPALAYVGLSLGDSGLHETVVAGASGWAFALIVWEAKRYGSRSIFGLFTVPAPLYPVFVLLLVTILLPNASFWGHLVGMAAGYLYTYGFIRFLVPGAYHFERVENLAIARPLTRARRFVKAETDGLVWLPVHTGDTGSNIIASNPFASSPAPRTELQSEHRFPGAGVRLGDSPASNAGPSTAP</sequence>
<name>A0A4P9XHN9_9FUNG</name>
<keyword evidence="2 6" id="KW-0812">Transmembrane</keyword>
<feature type="compositionally biased region" description="Polar residues" evidence="5">
    <location>
        <begin position="184"/>
        <end position="194"/>
    </location>
</feature>
<evidence type="ECO:0000256" key="3">
    <source>
        <dbReference type="ARBA" id="ARBA00022989"/>
    </source>
</evidence>
<keyword evidence="7" id="KW-0732">Signal</keyword>
<evidence type="ECO:0000256" key="1">
    <source>
        <dbReference type="ARBA" id="ARBA00004141"/>
    </source>
</evidence>
<organism evidence="9 10">
    <name type="scientific">Thamnocephalis sphaerospora</name>
    <dbReference type="NCBI Taxonomy" id="78915"/>
    <lineage>
        <taxon>Eukaryota</taxon>
        <taxon>Fungi</taxon>
        <taxon>Fungi incertae sedis</taxon>
        <taxon>Zoopagomycota</taxon>
        <taxon>Zoopagomycotina</taxon>
        <taxon>Zoopagomycetes</taxon>
        <taxon>Zoopagales</taxon>
        <taxon>Sigmoideomycetaceae</taxon>
        <taxon>Thamnocephalis</taxon>
    </lineage>
</organism>
<reference evidence="10" key="1">
    <citation type="journal article" date="2018" name="Nat. Microbiol.">
        <title>Leveraging single-cell genomics to expand the fungal tree of life.</title>
        <authorList>
            <person name="Ahrendt S.R."/>
            <person name="Quandt C.A."/>
            <person name="Ciobanu D."/>
            <person name="Clum A."/>
            <person name="Salamov A."/>
            <person name="Andreopoulos B."/>
            <person name="Cheng J.F."/>
            <person name="Woyke T."/>
            <person name="Pelin A."/>
            <person name="Henrissat B."/>
            <person name="Reynolds N.K."/>
            <person name="Benny G.L."/>
            <person name="Smith M.E."/>
            <person name="James T.Y."/>
            <person name="Grigoriev I.V."/>
        </authorList>
    </citation>
    <scope>NUCLEOTIDE SEQUENCE [LARGE SCALE GENOMIC DNA]</scope>
    <source>
        <strain evidence="10">RSA 1356</strain>
    </source>
</reference>
<keyword evidence="10" id="KW-1185">Reference proteome</keyword>
<feature type="region of interest" description="Disordered" evidence="5">
    <location>
        <begin position="159"/>
        <end position="194"/>
    </location>
</feature>
<evidence type="ECO:0000256" key="2">
    <source>
        <dbReference type="ARBA" id="ARBA00022692"/>
    </source>
</evidence>
<proteinExistence type="predicted"/>
<dbReference type="PANTHER" id="PTHR11009">
    <property type="entry name" value="DER1-LIKE PROTEIN, DERLIN"/>
    <property type="match status" value="1"/>
</dbReference>
<dbReference type="Gene3D" id="1.20.1540.10">
    <property type="entry name" value="Rhomboid-like"/>
    <property type="match status" value="1"/>
</dbReference>
<accession>A0A4P9XHN9</accession>
<dbReference type="SUPFAM" id="SSF144091">
    <property type="entry name" value="Rhomboid-like"/>
    <property type="match status" value="1"/>
</dbReference>
<feature type="domain" description="Peptidase S54 rhomboid" evidence="8">
    <location>
        <begin position="16"/>
        <end position="102"/>
    </location>
</feature>
<gene>
    <name evidence="9" type="ORF">THASP1DRAFT_33021</name>
</gene>
<evidence type="ECO:0000313" key="9">
    <source>
        <dbReference type="EMBL" id="RKP05137.1"/>
    </source>
</evidence>
<feature type="transmembrane region" description="Helical" evidence="6">
    <location>
        <begin position="84"/>
        <end position="105"/>
    </location>
</feature>
<dbReference type="InterPro" id="IPR035952">
    <property type="entry name" value="Rhomboid-like_sf"/>
</dbReference>
<evidence type="ECO:0000313" key="10">
    <source>
        <dbReference type="Proteomes" id="UP000271241"/>
    </source>
</evidence>
<comment type="subcellular location">
    <subcellularLocation>
        <location evidence="1">Membrane</location>
        <topology evidence="1">Multi-pass membrane protein</topology>
    </subcellularLocation>
</comment>